<comment type="subcellular location">
    <subcellularLocation>
        <location evidence="1">Cell inner membrane</location>
        <topology evidence="1">Multi-pass membrane protein</topology>
    </subcellularLocation>
</comment>
<keyword evidence="11" id="KW-1185">Reference proteome</keyword>
<comment type="similarity">
    <text evidence="4">Belongs to the methyl-accepting chemotaxis (MCP) protein family.</text>
</comment>
<keyword evidence="6" id="KW-1133">Transmembrane helix</keyword>
<dbReference type="PROSITE" id="PS50111">
    <property type="entry name" value="CHEMOTAXIS_TRANSDUC_2"/>
    <property type="match status" value="1"/>
</dbReference>
<protein>
    <submittedName>
        <fullName evidence="10">PAS domain S-box protein</fullName>
    </submittedName>
</protein>
<dbReference type="InterPro" id="IPR009875">
    <property type="entry name" value="PilZ_domain"/>
</dbReference>
<dbReference type="Gene3D" id="1.10.287.950">
    <property type="entry name" value="Methyl-accepting chemotaxis protein"/>
    <property type="match status" value="1"/>
</dbReference>
<dbReference type="Pfam" id="PF08447">
    <property type="entry name" value="PAS_3"/>
    <property type="match status" value="1"/>
</dbReference>
<dbReference type="GO" id="GO:0035438">
    <property type="term" value="F:cyclic-di-GMP binding"/>
    <property type="evidence" value="ECO:0007669"/>
    <property type="project" value="InterPro"/>
</dbReference>
<evidence type="ECO:0000259" key="8">
    <source>
        <dbReference type="PROSITE" id="PS50112"/>
    </source>
</evidence>
<evidence type="ECO:0000313" key="10">
    <source>
        <dbReference type="EMBL" id="TCZ55256.1"/>
    </source>
</evidence>
<keyword evidence="2" id="KW-1003">Cell membrane</keyword>
<evidence type="ECO:0000313" key="11">
    <source>
        <dbReference type="Proteomes" id="UP000295023"/>
    </source>
</evidence>
<keyword evidence="3 5" id="KW-0807">Transducer</keyword>
<reference evidence="10 11" key="1">
    <citation type="submission" date="2019-03" db="EMBL/GenBank/DDBJ databases">
        <title>Paracraurococcus aquatilis NE82 genome sequence.</title>
        <authorList>
            <person name="Zhao Y."/>
            <person name="Du Z."/>
        </authorList>
    </citation>
    <scope>NUCLEOTIDE SEQUENCE [LARGE SCALE GENOMIC DNA]</scope>
    <source>
        <strain evidence="10 11">NE82</strain>
    </source>
</reference>
<dbReference type="GO" id="GO:0007165">
    <property type="term" value="P:signal transduction"/>
    <property type="evidence" value="ECO:0007669"/>
    <property type="project" value="UniProtKB-KW"/>
</dbReference>
<dbReference type="PROSITE" id="PS50112">
    <property type="entry name" value="PAS"/>
    <property type="match status" value="1"/>
</dbReference>
<evidence type="ECO:0000256" key="5">
    <source>
        <dbReference type="PROSITE-ProRule" id="PRU00284"/>
    </source>
</evidence>
<dbReference type="CDD" id="cd00130">
    <property type="entry name" value="PAS"/>
    <property type="match status" value="1"/>
</dbReference>
<dbReference type="EMBL" id="SKBM01000028">
    <property type="protein sequence ID" value="TCZ55256.1"/>
    <property type="molecule type" value="Genomic_DNA"/>
</dbReference>
<dbReference type="PANTHER" id="PTHR32089:SF112">
    <property type="entry name" value="LYSOZYME-LIKE PROTEIN-RELATED"/>
    <property type="match status" value="1"/>
</dbReference>
<dbReference type="InterPro" id="IPR000727">
    <property type="entry name" value="T_SNARE_dom"/>
</dbReference>
<evidence type="ECO:0000259" key="7">
    <source>
        <dbReference type="PROSITE" id="PS50111"/>
    </source>
</evidence>
<dbReference type="SMART" id="SM00091">
    <property type="entry name" value="PAS"/>
    <property type="match status" value="1"/>
</dbReference>
<dbReference type="NCBIfam" id="TIGR00229">
    <property type="entry name" value="sensory_box"/>
    <property type="match status" value="1"/>
</dbReference>
<dbReference type="OrthoDB" id="7295762at2"/>
<feature type="domain" description="Methyl-accepting transducer" evidence="7">
    <location>
        <begin position="305"/>
        <end position="527"/>
    </location>
</feature>
<organism evidence="10 11">
    <name type="scientific">Roseicella aquatilis</name>
    <dbReference type="NCBI Taxonomy" id="2527868"/>
    <lineage>
        <taxon>Bacteria</taxon>
        <taxon>Pseudomonadati</taxon>
        <taxon>Pseudomonadota</taxon>
        <taxon>Alphaproteobacteria</taxon>
        <taxon>Acetobacterales</taxon>
        <taxon>Roseomonadaceae</taxon>
        <taxon>Roseicella</taxon>
    </lineage>
</organism>
<dbReference type="InterPro" id="IPR035965">
    <property type="entry name" value="PAS-like_dom_sf"/>
</dbReference>
<dbReference type="SUPFAM" id="SSF55785">
    <property type="entry name" value="PYP-like sensor domain (PAS domain)"/>
    <property type="match status" value="1"/>
</dbReference>
<dbReference type="PROSITE" id="PS50192">
    <property type="entry name" value="T_SNARE"/>
    <property type="match status" value="1"/>
</dbReference>
<dbReference type="InterPro" id="IPR013655">
    <property type="entry name" value="PAS_fold_3"/>
</dbReference>
<dbReference type="AlphaFoldDB" id="A0A4R4D588"/>
<evidence type="ECO:0000256" key="6">
    <source>
        <dbReference type="SAM" id="Phobius"/>
    </source>
</evidence>
<evidence type="ECO:0000256" key="1">
    <source>
        <dbReference type="ARBA" id="ARBA00004429"/>
    </source>
</evidence>
<dbReference type="Pfam" id="PF00015">
    <property type="entry name" value="MCPsignal"/>
    <property type="match status" value="1"/>
</dbReference>
<feature type="domain" description="PAS" evidence="8">
    <location>
        <begin position="25"/>
        <end position="50"/>
    </location>
</feature>
<proteinExistence type="inferred from homology"/>
<evidence type="ECO:0000259" key="9">
    <source>
        <dbReference type="PROSITE" id="PS50192"/>
    </source>
</evidence>
<feature type="domain" description="T-SNARE coiled-coil homology" evidence="9">
    <location>
        <begin position="457"/>
        <end position="519"/>
    </location>
</feature>
<keyword evidence="2" id="KW-0997">Cell inner membrane</keyword>
<dbReference type="Gene3D" id="3.30.450.20">
    <property type="entry name" value="PAS domain"/>
    <property type="match status" value="1"/>
</dbReference>
<gene>
    <name evidence="10" type="ORF">EXY23_21985</name>
</gene>
<dbReference type="GO" id="GO:0005886">
    <property type="term" value="C:plasma membrane"/>
    <property type="evidence" value="ECO:0007669"/>
    <property type="project" value="UniProtKB-SubCell"/>
</dbReference>
<dbReference type="InterPro" id="IPR004089">
    <property type="entry name" value="MCPsignal_dom"/>
</dbReference>
<keyword evidence="6" id="KW-0472">Membrane</keyword>
<evidence type="ECO:0000256" key="2">
    <source>
        <dbReference type="ARBA" id="ARBA00022519"/>
    </source>
</evidence>
<dbReference type="Pfam" id="PF07238">
    <property type="entry name" value="PilZ"/>
    <property type="match status" value="1"/>
</dbReference>
<name>A0A4R4D588_9PROT</name>
<dbReference type="SMART" id="SM00283">
    <property type="entry name" value="MA"/>
    <property type="match status" value="1"/>
</dbReference>
<comment type="caution">
    <text evidence="10">The sequence shown here is derived from an EMBL/GenBank/DDBJ whole genome shotgun (WGS) entry which is preliminary data.</text>
</comment>
<accession>A0A4R4D588</accession>
<dbReference type="Proteomes" id="UP000295023">
    <property type="component" value="Unassembled WGS sequence"/>
</dbReference>
<dbReference type="SUPFAM" id="SSF141371">
    <property type="entry name" value="PilZ domain-like"/>
    <property type="match status" value="1"/>
</dbReference>
<feature type="transmembrane region" description="Helical" evidence="6">
    <location>
        <begin position="194"/>
        <end position="214"/>
    </location>
</feature>
<dbReference type="PANTHER" id="PTHR32089">
    <property type="entry name" value="METHYL-ACCEPTING CHEMOTAXIS PROTEIN MCPB"/>
    <property type="match status" value="1"/>
</dbReference>
<feature type="transmembrane region" description="Helical" evidence="6">
    <location>
        <begin position="164"/>
        <end position="188"/>
    </location>
</feature>
<dbReference type="RefSeq" id="WP_132294794.1">
    <property type="nucleotide sequence ID" value="NZ_SKBM01000028.1"/>
</dbReference>
<sequence>MRNNGPVTNRETLLEDGAQLVSETDLGGRITFANDTFVAVSGFGREELIGAPHNIVRHPDMPKQAFADLWATVKAGMPWEGLVKNRSKDGGFYWVHANVTPVIEDGQLRGYISIRSKPGREAVARAEALYADIRAGRAGRVTLRGGQVVGAGATAHLRRWSGGFAGGITLSFGLIILGIVASLAAGAMGVGTSVRALALLCLCGLSSLLLVGVMRRLRLALVRIEQQFGIVARGDLASVIETANLAELRPIGAFLRALRARSAYGEEVRRRRESEFSAIRARAVMEMADKVENEAGRVVADITQRANAMAERTETMSAAAGRVCLVSDQVATTATSALASADGVAGAATELASAINEISSRVHDASRLSREAVDDSSEMQRAIAGLRNEVEQIGSIAGMIAGIAAQTNLLALNATIEAARAGEAGKGFAVVAAEVKSLAAQTSKATKDIADRITRIEAATAQTVGTVGRIASQIDQMEQVSAAIAAAVEEQSAATRQISASVAETAAAVRSVSDHIHEANDAARLSGRHAGELRGETVAVVETFGRLRHELVRVVRNSVAEADRRGSRRTGTMADCEVRIGGRSVRSHLLDVSTGGASLDGIDFARIGQSGTIRVPDTGAEIAFEIRSVQGGRIGVAFRDGPAAADRILAGLPVPGPAAAGTAPAGTPARKAAA</sequence>
<dbReference type="InterPro" id="IPR000014">
    <property type="entry name" value="PAS"/>
</dbReference>
<dbReference type="SUPFAM" id="SSF58104">
    <property type="entry name" value="Methyl-accepting chemotaxis protein (MCP) signaling domain"/>
    <property type="match status" value="1"/>
</dbReference>
<evidence type="ECO:0000256" key="4">
    <source>
        <dbReference type="ARBA" id="ARBA00029447"/>
    </source>
</evidence>
<evidence type="ECO:0000256" key="3">
    <source>
        <dbReference type="ARBA" id="ARBA00023224"/>
    </source>
</evidence>
<keyword evidence="6" id="KW-0812">Transmembrane</keyword>